<dbReference type="AlphaFoldDB" id="A0A0H4IY12"/>
<organism evidence="7 8">
    <name type="scientific">Methylophilales bacterium MBRS-H7</name>
    <dbReference type="NCBI Taxonomy" id="1623450"/>
    <lineage>
        <taxon>Bacteria</taxon>
        <taxon>Pseudomonadati</taxon>
        <taxon>Pseudomonadota</taxon>
        <taxon>Betaproteobacteria</taxon>
        <taxon>Nitrosomonadales</taxon>
        <taxon>OM43 clade</taxon>
    </lineage>
</organism>
<evidence type="ECO:0000256" key="4">
    <source>
        <dbReference type="ARBA" id="ARBA00022989"/>
    </source>
</evidence>
<dbReference type="GO" id="GO:0005886">
    <property type="term" value="C:plasma membrane"/>
    <property type="evidence" value="ECO:0007669"/>
    <property type="project" value="UniProtKB-SubCell"/>
</dbReference>
<feature type="transmembrane region" description="Helical" evidence="6">
    <location>
        <begin position="111"/>
        <end position="131"/>
    </location>
</feature>
<keyword evidence="3 6" id="KW-0812">Transmembrane</keyword>
<dbReference type="Pfam" id="PF01027">
    <property type="entry name" value="Bax1-I"/>
    <property type="match status" value="1"/>
</dbReference>
<sequence length="227" mass="24290">MQDNFNIASSASAVQSNKVLRSTYALLGFSLIPTVIGALLGMSMSFGFAAQSPIMFTLLMFAGIFGLFFLISANRNSSLGIVFLLALTFFLGVMLGPILQFAFSLSNGGQIVTLAAGGTATIFLVLSGIATTSKRDFSFMGKFLVIGLVLLILASIANLFFQVPAASLAISAIAVLIFSGFILYDVNRIVRGGETNYIMATLALYMNIYNLFVNLLHLLLAFMGNRD</sequence>
<dbReference type="InterPro" id="IPR006214">
    <property type="entry name" value="Bax_inhibitor_1-related"/>
</dbReference>
<evidence type="ECO:0000256" key="6">
    <source>
        <dbReference type="RuleBase" id="RU004379"/>
    </source>
</evidence>
<keyword evidence="4 6" id="KW-1133">Transmembrane helix</keyword>
<comment type="subcellular location">
    <subcellularLocation>
        <location evidence="1">Cell membrane</location>
        <topology evidence="1">Multi-pass membrane protein</topology>
    </subcellularLocation>
</comment>
<dbReference type="PATRIC" id="fig|1623450.3.peg.256"/>
<dbReference type="Proteomes" id="UP000066549">
    <property type="component" value="Chromosome"/>
</dbReference>
<feature type="transmembrane region" description="Helical" evidence="6">
    <location>
        <begin position="54"/>
        <end position="72"/>
    </location>
</feature>
<reference evidence="7 8" key="1">
    <citation type="submission" date="2015-03" db="EMBL/GenBank/DDBJ databases">
        <title>Comparative analysis of the OM43 clade including a novel species from Red Sea uncovers genomic and metabolic diversity among marine methylotrophs.</title>
        <authorList>
            <person name="Jimenez-Infante F."/>
            <person name="Ngugi D.K."/>
            <person name="Vinu M."/>
            <person name="Alam I."/>
            <person name="Kamau A."/>
            <person name="Blom J."/>
            <person name="Bajic V.B."/>
            <person name="Stingl U."/>
        </authorList>
    </citation>
    <scope>NUCLEOTIDE SEQUENCE [LARGE SCALE GENOMIC DNA]</scope>
    <source>
        <strain evidence="7 8">MBRSH7</strain>
    </source>
</reference>
<keyword evidence="2" id="KW-1003">Cell membrane</keyword>
<evidence type="ECO:0000256" key="3">
    <source>
        <dbReference type="ARBA" id="ARBA00022692"/>
    </source>
</evidence>
<comment type="similarity">
    <text evidence="6">Belongs to the BI1 family.</text>
</comment>
<proteinExistence type="inferred from homology"/>
<evidence type="ECO:0000313" key="7">
    <source>
        <dbReference type="EMBL" id="AKO65429.1"/>
    </source>
</evidence>
<evidence type="ECO:0000256" key="2">
    <source>
        <dbReference type="ARBA" id="ARBA00022475"/>
    </source>
</evidence>
<dbReference type="PANTHER" id="PTHR23291:SF115">
    <property type="entry name" value="MODULATOR OF FTSH PROTEASE YCCA"/>
    <property type="match status" value="1"/>
</dbReference>
<name>A0A0H4IY12_9PROT</name>
<protein>
    <submittedName>
        <fullName evidence="7">Membrane protein</fullName>
    </submittedName>
</protein>
<dbReference type="PANTHER" id="PTHR23291">
    <property type="entry name" value="BAX INHIBITOR-RELATED"/>
    <property type="match status" value="1"/>
</dbReference>
<feature type="transmembrane region" description="Helical" evidence="6">
    <location>
        <begin position="24"/>
        <end position="48"/>
    </location>
</feature>
<keyword evidence="8" id="KW-1185">Reference proteome</keyword>
<evidence type="ECO:0000313" key="8">
    <source>
        <dbReference type="Proteomes" id="UP000066549"/>
    </source>
</evidence>
<dbReference type="OrthoDB" id="9813298at2"/>
<feature type="transmembrane region" description="Helical" evidence="6">
    <location>
        <begin position="79"/>
        <end position="99"/>
    </location>
</feature>
<gene>
    <name evidence="7" type="ORF">VI33_01290</name>
</gene>
<feature type="transmembrane region" description="Helical" evidence="6">
    <location>
        <begin position="143"/>
        <end position="161"/>
    </location>
</feature>
<feature type="transmembrane region" description="Helical" evidence="6">
    <location>
        <begin position="198"/>
        <end position="223"/>
    </location>
</feature>
<keyword evidence="5 6" id="KW-0472">Membrane</keyword>
<evidence type="ECO:0000256" key="5">
    <source>
        <dbReference type="ARBA" id="ARBA00023136"/>
    </source>
</evidence>
<accession>A0A0H4IY12</accession>
<dbReference type="EMBL" id="CP011002">
    <property type="protein sequence ID" value="AKO65429.1"/>
    <property type="molecule type" value="Genomic_DNA"/>
</dbReference>
<evidence type="ECO:0000256" key="1">
    <source>
        <dbReference type="ARBA" id="ARBA00004651"/>
    </source>
</evidence>
<feature type="transmembrane region" description="Helical" evidence="6">
    <location>
        <begin position="167"/>
        <end position="186"/>
    </location>
</feature>